<dbReference type="Proteomes" id="UP001144978">
    <property type="component" value="Unassembled WGS sequence"/>
</dbReference>
<reference evidence="1" key="1">
    <citation type="submission" date="2022-08" db="EMBL/GenBank/DDBJ databases">
        <title>Genome Sequence of Pycnoporus sanguineus.</title>
        <authorList>
            <person name="Buettner E."/>
        </authorList>
    </citation>
    <scope>NUCLEOTIDE SEQUENCE</scope>
    <source>
        <strain evidence="1">CG-C14</strain>
    </source>
</reference>
<sequence length="96" mass="10711">MNARSGPALAQVDSRQLAWQVHAQKLHTLVWLGTQIVLHELTELCHIAWETVVLLGLWHCALAQEFDAYKHWTLVARRFATADTAANSASRNASPP</sequence>
<organism evidence="1 2">
    <name type="scientific">Trametes sanguinea</name>
    <dbReference type="NCBI Taxonomy" id="158606"/>
    <lineage>
        <taxon>Eukaryota</taxon>
        <taxon>Fungi</taxon>
        <taxon>Dikarya</taxon>
        <taxon>Basidiomycota</taxon>
        <taxon>Agaricomycotina</taxon>
        <taxon>Agaricomycetes</taxon>
        <taxon>Polyporales</taxon>
        <taxon>Polyporaceae</taxon>
        <taxon>Trametes</taxon>
    </lineage>
</organism>
<evidence type="ECO:0000313" key="1">
    <source>
        <dbReference type="EMBL" id="KAJ3005299.1"/>
    </source>
</evidence>
<comment type="caution">
    <text evidence="1">The sequence shown here is derived from an EMBL/GenBank/DDBJ whole genome shotgun (WGS) entry which is preliminary data.</text>
</comment>
<dbReference type="EMBL" id="JANSHE010001002">
    <property type="protein sequence ID" value="KAJ3005299.1"/>
    <property type="molecule type" value="Genomic_DNA"/>
</dbReference>
<keyword evidence="2" id="KW-1185">Reference proteome</keyword>
<gene>
    <name evidence="1" type="ORF">NUW54_g4401</name>
</gene>
<accession>A0ACC1PZ47</accession>
<name>A0ACC1PZ47_9APHY</name>
<proteinExistence type="predicted"/>
<protein>
    <submittedName>
        <fullName evidence="1">Uncharacterized protein</fullName>
    </submittedName>
</protein>
<evidence type="ECO:0000313" key="2">
    <source>
        <dbReference type="Proteomes" id="UP001144978"/>
    </source>
</evidence>